<dbReference type="RefSeq" id="WP_282906851.1">
    <property type="nucleotide sequence ID" value="NZ_JAGRPV010000001.1"/>
</dbReference>
<dbReference type="PROSITE" id="PS51257">
    <property type="entry name" value="PROKAR_LIPOPROTEIN"/>
    <property type="match status" value="1"/>
</dbReference>
<proteinExistence type="predicted"/>
<feature type="chain" id="PRO_5047216935" description="DUF4830 domain-containing protein" evidence="1">
    <location>
        <begin position="19"/>
        <end position="132"/>
    </location>
</feature>
<accession>A0ABT6TAX4</accession>
<keyword evidence="1" id="KW-0732">Signal</keyword>
<evidence type="ECO:0000313" key="3">
    <source>
        <dbReference type="Proteomes" id="UP001161691"/>
    </source>
</evidence>
<keyword evidence="3" id="KW-1185">Reference proteome</keyword>
<evidence type="ECO:0000313" key="2">
    <source>
        <dbReference type="EMBL" id="MDI4643805.1"/>
    </source>
</evidence>
<name>A0ABT6TAX4_9BACL</name>
<protein>
    <recommendedName>
        <fullName evidence="4">DUF4830 domain-containing protein</fullName>
    </recommendedName>
</protein>
<evidence type="ECO:0008006" key="4">
    <source>
        <dbReference type="Google" id="ProtNLM"/>
    </source>
</evidence>
<feature type="signal peptide" evidence="1">
    <location>
        <begin position="1"/>
        <end position="18"/>
    </location>
</feature>
<organism evidence="2 3">
    <name type="scientific">Cohnella hashimotonis</name>
    <dbReference type="NCBI Taxonomy" id="2826895"/>
    <lineage>
        <taxon>Bacteria</taxon>
        <taxon>Bacillati</taxon>
        <taxon>Bacillota</taxon>
        <taxon>Bacilli</taxon>
        <taxon>Bacillales</taxon>
        <taxon>Paenibacillaceae</taxon>
        <taxon>Cohnella</taxon>
    </lineage>
</organism>
<dbReference type="Proteomes" id="UP001161691">
    <property type="component" value="Unassembled WGS sequence"/>
</dbReference>
<gene>
    <name evidence="2" type="ORF">KB449_02485</name>
</gene>
<comment type="caution">
    <text evidence="2">The sequence shown here is derived from an EMBL/GenBank/DDBJ whole genome shotgun (WGS) entry which is preliminary data.</text>
</comment>
<reference evidence="2" key="1">
    <citation type="submission" date="2023-04" db="EMBL/GenBank/DDBJ databases">
        <title>Comparative genomic analysis of Cohnella hashimotonis sp. nov., isolated from the International Space Station.</title>
        <authorList>
            <person name="Venkateswaran K."/>
            <person name="Simpson A."/>
        </authorList>
    </citation>
    <scope>NUCLEOTIDE SEQUENCE</scope>
    <source>
        <strain evidence="2">F6_2S_P_1</strain>
    </source>
</reference>
<dbReference type="EMBL" id="JAGRPV010000001">
    <property type="protein sequence ID" value="MDI4643805.1"/>
    <property type="molecule type" value="Genomic_DNA"/>
</dbReference>
<evidence type="ECO:0000256" key="1">
    <source>
        <dbReference type="SAM" id="SignalP"/>
    </source>
</evidence>
<sequence>MKIIVLFAFFCLALLVGCDNETLEQNNVNPIAYINSFGWHVEGEMDKVMLETKNTDPSIAAIVNLKPYVNDEIYITTYLLREKHKSGKKLYAHIYQVNEKIIGGNGHIETWEPGVFSLRDKERLTSEGTIIE</sequence>